<name>W9LDR6_FUSOX</name>
<dbReference type="EMBL" id="JH717896">
    <property type="protein sequence ID" value="EWZ52485.1"/>
    <property type="molecule type" value="Genomic_DNA"/>
</dbReference>
<proteinExistence type="predicted"/>
<gene>
    <name evidence="1" type="ORF">FOZG_02251</name>
</gene>
<reference evidence="1" key="2">
    <citation type="submission" date="2012-06" db="EMBL/GenBank/DDBJ databases">
        <title>Annotation of the Genome Sequence of Fusarium oxysporum Fo47.</title>
        <authorList>
            <consortium name="The Broad Institute Genomics Platform"/>
            <person name="Ma L.-J."/>
            <person name="Corby-Kistler H."/>
            <person name="Broz K."/>
            <person name="Gale L.R."/>
            <person name="Jonkers W."/>
            <person name="O'Donnell K."/>
            <person name="Ploetz R."/>
            <person name="Steinberg C."/>
            <person name="Schwartz D.C."/>
            <person name="VanEtten H."/>
            <person name="Zhou S."/>
            <person name="Young S.K."/>
            <person name="Zeng Q."/>
            <person name="Gargeya S."/>
            <person name="Fitzgerald M."/>
            <person name="Abouelleil A."/>
            <person name="Alvarado L."/>
            <person name="Chapman S.B."/>
            <person name="Gainer-Dewar J."/>
            <person name="Goldberg J."/>
            <person name="Griggs A."/>
            <person name="Gujja S."/>
            <person name="Hansen M."/>
            <person name="Howarth C."/>
            <person name="Imamovic A."/>
            <person name="Ireland A."/>
            <person name="Larimer J."/>
            <person name="McCowan C."/>
            <person name="Murphy C."/>
            <person name="Pearson M."/>
            <person name="Poon T.W."/>
            <person name="Priest M."/>
            <person name="Roberts A."/>
            <person name="Saif S."/>
            <person name="Shea T."/>
            <person name="Sykes S."/>
            <person name="Wortman J."/>
            <person name="Nusbaum C."/>
            <person name="Birren B."/>
        </authorList>
    </citation>
    <scope>NUCLEOTIDE SEQUENCE</scope>
    <source>
        <strain evidence="1">Fo47</strain>
    </source>
</reference>
<dbReference type="AlphaFoldDB" id="W9LDR6"/>
<evidence type="ECO:0000313" key="1">
    <source>
        <dbReference type="EMBL" id="EWZ52485.1"/>
    </source>
</evidence>
<dbReference type="VEuPathDB" id="FungiDB:FOZG_02251"/>
<accession>W9LDR6</accession>
<sequence>MGIYCNWYTALDDYNSGVITHELVIIGAFSRNVGYYESHAPQTDSGGLCWNPSQPVTAIYEQGPVLDMGNLFQFLVVMLLLPGSIAEDP</sequence>
<dbReference type="Proteomes" id="UP000030766">
    <property type="component" value="Unassembled WGS sequence"/>
</dbReference>
<organism evidence="1">
    <name type="scientific">Fusarium oxysporum Fo47</name>
    <dbReference type="NCBI Taxonomy" id="660027"/>
    <lineage>
        <taxon>Eukaryota</taxon>
        <taxon>Fungi</taxon>
        <taxon>Dikarya</taxon>
        <taxon>Ascomycota</taxon>
        <taxon>Pezizomycotina</taxon>
        <taxon>Sordariomycetes</taxon>
        <taxon>Hypocreomycetidae</taxon>
        <taxon>Hypocreales</taxon>
        <taxon>Nectriaceae</taxon>
        <taxon>Fusarium</taxon>
        <taxon>Fusarium oxysporum species complex</taxon>
    </lineage>
</organism>
<reference evidence="1" key="1">
    <citation type="submission" date="2011-06" db="EMBL/GenBank/DDBJ databases">
        <title>The Genome Sequence of Fusarium oxysporum Fo47.</title>
        <authorList>
            <consortium name="The Broad Institute Genome Sequencing Platform"/>
            <person name="Ma L.-J."/>
            <person name="Gale L.R."/>
            <person name="Schwartz D.C."/>
            <person name="Zhou S."/>
            <person name="Corby-Kistler H."/>
            <person name="Young S.K."/>
            <person name="Zeng Q."/>
            <person name="Gargeya S."/>
            <person name="Fitzgerald M."/>
            <person name="Haas B."/>
            <person name="Abouelleil A."/>
            <person name="Alvarado L."/>
            <person name="Arachchi H.M."/>
            <person name="Berlin A."/>
            <person name="Brown A."/>
            <person name="Chapman S.B."/>
            <person name="Chen Z."/>
            <person name="Dunbar C."/>
            <person name="Freedman E."/>
            <person name="Gearin G."/>
            <person name="Gellesch M."/>
            <person name="Goldberg J."/>
            <person name="Griggs A."/>
            <person name="Gujja S."/>
            <person name="Heiman D."/>
            <person name="Howarth C."/>
            <person name="Larson L."/>
            <person name="Lui A."/>
            <person name="MacDonald P.J.P."/>
            <person name="Mehta T."/>
            <person name="Montmayeur A."/>
            <person name="Murphy C."/>
            <person name="Neiman D."/>
            <person name="Pearson M."/>
            <person name="Priest M."/>
            <person name="Roberts A."/>
            <person name="Saif S."/>
            <person name="Shea T."/>
            <person name="Shenoy N."/>
            <person name="Sisk P."/>
            <person name="Stolte C."/>
            <person name="Sykes S."/>
            <person name="Wortman J."/>
            <person name="Nusbaum C."/>
            <person name="Birren B."/>
        </authorList>
    </citation>
    <scope>NUCLEOTIDE SEQUENCE [LARGE SCALE GENOMIC DNA]</scope>
    <source>
        <strain evidence="1">Fo47</strain>
    </source>
</reference>
<protein>
    <submittedName>
        <fullName evidence="1">Uncharacterized protein</fullName>
    </submittedName>
</protein>
<dbReference type="HOGENOM" id="CLU_2454835_0_0_1"/>